<organism evidence="1 2">
    <name type="scientific">Cryptococcus floricola</name>
    <dbReference type="NCBI Taxonomy" id="2591691"/>
    <lineage>
        <taxon>Eukaryota</taxon>
        <taxon>Fungi</taxon>
        <taxon>Dikarya</taxon>
        <taxon>Basidiomycota</taxon>
        <taxon>Agaricomycotina</taxon>
        <taxon>Tremellomycetes</taxon>
        <taxon>Tremellales</taxon>
        <taxon>Cryptococcaceae</taxon>
        <taxon>Cryptococcus</taxon>
    </lineage>
</organism>
<evidence type="ECO:0000313" key="1">
    <source>
        <dbReference type="EMBL" id="TYJ55126.1"/>
    </source>
</evidence>
<name>A0A5D3AZ35_9TREE</name>
<evidence type="ECO:0000313" key="2">
    <source>
        <dbReference type="Proteomes" id="UP000322245"/>
    </source>
</evidence>
<dbReference type="Proteomes" id="UP000322245">
    <property type="component" value="Unassembled WGS sequence"/>
</dbReference>
<comment type="caution">
    <text evidence="1">The sequence shown here is derived from an EMBL/GenBank/DDBJ whole genome shotgun (WGS) entry which is preliminary data.</text>
</comment>
<dbReference type="AlphaFoldDB" id="A0A5D3AZ35"/>
<gene>
    <name evidence="1" type="ORF">B9479_004163</name>
</gene>
<accession>A0A5D3AZ35</accession>
<protein>
    <submittedName>
        <fullName evidence="1">Uncharacterized protein</fullName>
    </submittedName>
</protein>
<proteinExistence type="predicted"/>
<sequence>MATPTAYSLADLPREVLSVMALAIYDPLELSQQDRLTWGIFSTVDMHEERQESLRSLIHLGLTCRKIRREVKPLLFTCVRVGTVECAKEMIENYAMWGLYVRSIIIDCSMFEAQQSHEDFYPDLEEAPVNPRTCWEESALLVSLLTALPNLEHISFFADASDDTTLSLMFAALIPSARPSASGANSFSWQSLQDTDCTGHVPFAQRIKSFGWRQRASPPQFFHQFSQTSTFISIHHFIRHAVNLSFLVLDTNTYVTASSDILAVLRELAARQVPAGGRKRLSLMLCGPIDGWEADFLHDLGDTYDDIGELFIDRPMEGSMIPVSGEEDVGLLLDLLQPLTSLHHLHLLQVGSYAFDTPARLRFATVLSVNLPSLRVMGLLGSDGETLWMVAWREKGLERAMKAAAAAAAAGGGGGGLEQGMPLRDSWVMALQDGDLAEVDQWPDT</sequence>
<dbReference type="EMBL" id="NIDF01000045">
    <property type="protein sequence ID" value="TYJ55126.1"/>
    <property type="molecule type" value="Genomic_DNA"/>
</dbReference>
<keyword evidence="2" id="KW-1185">Reference proteome</keyword>
<reference evidence="1 2" key="1">
    <citation type="submission" date="2017-05" db="EMBL/GenBank/DDBJ databases">
        <title>The Genome Sequence of Tsuchiyaea wingfieldii DSM 27421.</title>
        <authorList>
            <person name="Cuomo C."/>
            <person name="Passer A."/>
            <person name="Billmyre B."/>
            <person name="Heitman J."/>
        </authorList>
    </citation>
    <scope>NUCLEOTIDE SEQUENCE [LARGE SCALE GENOMIC DNA]</scope>
    <source>
        <strain evidence="1 2">DSM 27421</strain>
    </source>
</reference>